<dbReference type="PANTHER" id="PTHR43685">
    <property type="entry name" value="GLYCOSYLTRANSFERASE"/>
    <property type="match status" value="1"/>
</dbReference>
<accession>A0A5P9NGV1</accession>
<dbReference type="SUPFAM" id="SSF53448">
    <property type="entry name" value="Nucleotide-diphospho-sugar transferases"/>
    <property type="match status" value="1"/>
</dbReference>
<organism evidence="2 3">
    <name type="scientific">Halioglobus maricola</name>
    <dbReference type="NCBI Taxonomy" id="2601894"/>
    <lineage>
        <taxon>Bacteria</taxon>
        <taxon>Pseudomonadati</taxon>
        <taxon>Pseudomonadota</taxon>
        <taxon>Gammaproteobacteria</taxon>
        <taxon>Cellvibrionales</taxon>
        <taxon>Halieaceae</taxon>
        <taxon>Halioglobus</taxon>
    </lineage>
</organism>
<name>A0A5P9NGV1_9GAMM</name>
<dbReference type="GO" id="GO:0016740">
    <property type="term" value="F:transferase activity"/>
    <property type="evidence" value="ECO:0007669"/>
    <property type="project" value="UniProtKB-KW"/>
</dbReference>
<proteinExistence type="predicted"/>
<dbReference type="EMBL" id="CP036422">
    <property type="protein sequence ID" value="QFU74766.1"/>
    <property type="molecule type" value="Genomic_DNA"/>
</dbReference>
<dbReference type="Gene3D" id="3.90.550.10">
    <property type="entry name" value="Spore Coat Polysaccharide Biosynthesis Protein SpsA, Chain A"/>
    <property type="match status" value="1"/>
</dbReference>
<evidence type="ECO:0000259" key="1">
    <source>
        <dbReference type="Pfam" id="PF00535"/>
    </source>
</evidence>
<dbReference type="InterPro" id="IPR029044">
    <property type="entry name" value="Nucleotide-diphossugar_trans"/>
</dbReference>
<gene>
    <name evidence="2" type="ORF">EY643_03365</name>
</gene>
<dbReference type="InterPro" id="IPR001173">
    <property type="entry name" value="Glyco_trans_2-like"/>
</dbReference>
<evidence type="ECO:0000313" key="3">
    <source>
        <dbReference type="Proteomes" id="UP000326287"/>
    </source>
</evidence>
<keyword evidence="2" id="KW-0808">Transferase</keyword>
<sequence>MKLSVILVAYDMAREIPRSLQSLARNFQLGSQDLDYEVLVVDNGSPTPLDPATFPDIGADVILEYVENASPSPASAINNAAQRARGDVICLMIDGAHMLTPGVFQLAMAADRAFDEAVVATRYFFMGPDEQNRSIARGYDKATEDTLLKDIKWPEDGYRLFEVGTPFRAGAKNITWFNKMFESNCIFLSRALFDKLGGCDEKFDLPGGGFLNLDLYKRAADAAGTTPVQLVGEGSFHQLHGGTTTNVSMDQRKAQTDKYRQQYLEIRNTDALMTDKNVHFLGHLPTQASKIHLKNDGGG</sequence>
<protein>
    <submittedName>
        <fullName evidence="2">Glycosyltransferase family 2 protein</fullName>
    </submittedName>
</protein>
<evidence type="ECO:0000313" key="2">
    <source>
        <dbReference type="EMBL" id="QFU74766.1"/>
    </source>
</evidence>
<keyword evidence="3" id="KW-1185">Reference proteome</keyword>
<dbReference type="Proteomes" id="UP000326287">
    <property type="component" value="Chromosome"/>
</dbReference>
<dbReference type="PANTHER" id="PTHR43685:SF11">
    <property type="entry name" value="GLYCOSYLTRANSFERASE TAGX-RELATED"/>
    <property type="match status" value="1"/>
</dbReference>
<feature type="domain" description="Glycosyltransferase 2-like" evidence="1">
    <location>
        <begin position="4"/>
        <end position="149"/>
    </location>
</feature>
<reference evidence="2 3" key="1">
    <citation type="submission" date="2019-02" db="EMBL/GenBank/DDBJ databases">
        <authorList>
            <person name="Li S.-H."/>
        </authorList>
    </citation>
    <scope>NUCLEOTIDE SEQUENCE [LARGE SCALE GENOMIC DNA]</scope>
    <source>
        <strain evidence="2 3">IMCC14385</strain>
    </source>
</reference>
<dbReference type="OrthoDB" id="7690777at2"/>
<dbReference type="InterPro" id="IPR050834">
    <property type="entry name" value="Glycosyltransf_2"/>
</dbReference>
<dbReference type="RefSeq" id="WP_152660875.1">
    <property type="nucleotide sequence ID" value="NZ_CP036422.1"/>
</dbReference>
<dbReference type="CDD" id="cd00761">
    <property type="entry name" value="Glyco_tranf_GTA_type"/>
    <property type="match status" value="1"/>
</dbReference>
<dbReference type="KEGG" id="halc:EY643_03365"/>
<dbReference type="AlphaFoldDB" id="A0A5P9NGV1"/>
<dbReference type="Pfam" id="PF00535">
    <property type="entry name" value="Glycos_transf_2"/>
    <property type="match status" value="1"/>
</dbReference>